<dbReference type="AlphaFoldDB" id="A0A059UHJ9"/>
<keyword evidence="7 8" id="KW-0456">Lyase</keyword>
<comment type="similarity">
    <text evidence="3 8">Belongs to the NAD(P)-dependent epimerase/dehydratase family. dTDP-glucose dehydratase subfamily.</text>
</comment>
<dbReference type="InterPro" id="IPR016040">
    <property type="entry name" value="NAD(P)-bd_dom"/>
</dbReference>
<evidence type="ECO:0000256" key="1">
    <source>
        <dbReference type="ARBA" id="ARBA00001539"/>
    </source>
</evidence>
<feature type="domain" description="NAD(P)-binding" evidence="9">
    <location>
        <begin position="4"/>
        <end position="303"/>
    </location>
</feature>
<sequence>MRILVTGGAGFVGSQYVRNLLDGVYQGYENAEITVLDLLTYAGRRANLPVADRRLTFVRGDIGDRGLLLDLLPGQDAVVHFAAESHVDRSLQDASPFLATNVLGTQNLLECCLRLGIERIVQVSTDEVYGTIAEGAWTEENPLRPNSPYAASKAAADLLARAYHRSYGLPVVITRCTNNYGPYQHVEKVIPRFVTNLLTGQPVPLYGDGQNVREWLHVADHCRGVQLALEQGRAGEIYHLSGGVELTNRELTALLVELCGASWDAVRFVADRLGHDRRYSLDDGKARHELGYAPQVSFESGLAAVVNWYRDNRDWWAERTRDPRPARESAGSSMAVPR</sequence>
<dbReference type="Gene3D" id="3.40.50.720">
    <property type="entry name" value="NAD(P)-binding Rossmann-like Domain"/>
    <property type="match status" value="1"/>
</dbReference>
<evidence type="ECO:0000256" key="8">
    <source>
        <dbReference type="RuleBase" id="RU004473"/>
    </source>
</evidence>
<dbReference type="PROSITE" id="PS00061">
    <property type="entry name" value="ADH_SHORT"/>
    <property type="match status" value="1"/>
</dbReference>
<dbReference type="CDD" id="cd05246">
    <property type="entry name" value="dTDP_GD_SDR_e"/>
    <property type="match status" value="1"/>
</dbReference>
<keyword evidence="6" id="KW-0520">NAD</keyword>
<evidence type="ECO:0000256" key="5">
    <source>
        <dbReference type="ARBA" id="ARBA00016977"/>
    </source>
</evidence>
<evidence type="ECO:0000313" key="10">
    <source>
        <dbReference type="EMBL" id="AHZ61891.1"/>
    </source>
</evidence>
<dbReference type="GO" id="GO:0009225">
    <property type="term" value="P:nucleotide-sugar metabolic process"/>
    <property type="evidence" value="ECO:0007669"/>
    <property type="project" value="InterPro"/>
</dbReference>
<dbReference type="GO" id="GO:0008460">
    <property type="term" value="F:dTDP-glucose 4,6-dehydratase activity"/>
    <property type="evidence" value="ECO:0007669"/>
    <property type="project" value="UniProtKB-EC"/>
</dbReference>
<evidence type="ECO:0000256" key="6">
    <source>
        <dbReference type="ARBA" id="ARBA00023027"/>
    </source>
</evidence>
<dbReference type="InterPro" id="IPR005888">
    <property type="entry name" value="dTDP_Gluc_deHydtase"/>
</dbReference>
<gene>
    <name evidence="10" type="primary">lom57</name>
</gene>
<dbReference type="EC" id="4.2.1.46" evidence="4 8"/>
<evidence type="ECO:0000256" key="4">
    <source>
        <dbReference type="ARBA" id="ARBA00011990"/>
    </source>
</evidence>
<evidence type="ECO:0000256" key="3">
    <source>
        <dbReference type="ARBA" id="ARBA00008178"/>
    </source>
</evidence>
<protein>
    <recommendedName>
        <fullName evidence="5 8">dTDP-glucose 4,6-dehydratase</fullName>
        <ecNumber evidence="4 8">4.2.1.46</ecNumber>
    </recommendedName>
</protein>
<evidence type="ECO:0000259" key="9">
    <source>
        <dbReference type="Pfam" id="PF16363"/>
    </source>
</evidence>
<comment type="catalytic activity">
    <reaction evidence="1 8">
        <text>dTDP-alpha-D-glucose = dTDP-4-dehydro-6-deoxy-alpha-D-glucose + H2O</text>
        <dbReference type="Rhea" id="RHEA:17221"/>
        <dbReference type="ChEBI" id="CHEBI:15377"/>
        <dbReference type="ChEBI" id="CHEBI:57477"/>
        <dbReference type="ChEBI" id="CHEBI:57649"/>
        <dbReference type="EC" id="4.2.1.46"/>
    </reaction>
</comment>
<evidence type="ECO:0000256" key="2">
    <source>
        <dbReference type="ARBA" id="ARBA00001911"/>
    </source>
</evidence>
<dbReference type="InterPro" id="IPR036291">
    <property type="entry name" value="NAD(P)-bd_dom_sf"/>
</dbReference>
<dbReference type="NCBIfam" id="TIGR01181">
    <property type="entry name" value="dTDP_gluc_dehyt"/>
    <property type="match status" value="1"/>
</dbReference>
<accession>A0A059UHJ9</accession>
<dbReference type="Pfam" id="PF16363">
    <property type="entry name" value="GDP_Man_Dehyd"/>
    <property type="match status" value="1"/>
</dbReference>
<dbReference type="InterPro" id="IPR020904">
    <property type="entry name" value="Sc_DH/Rdtase_CS"/>
</dbReference>
<dbReference type="EMBL" id="KF731828">
    <property type="protein sequence ID" value="AHZ61891.1"/>
    <property type="molecule type" value="Genomic_DNA"/>
</dbReference>
<proteinExistence type="inferred from homology"/>
<name>A0A059UHJ9_SALPI</name>
<reference evidence="10" key="1">
    <citation type="journal article" date="2014" name="Tetrahedron">
        <title>Discovery of the lomaiviticin biosynthetic gene cluster in Salinispora pacifica.</title>
        <authorList>
            <person name="Janso J.E."/>
            <person name="Haltli B.A."/>
            <person name="Eustaquio A.S."/>
            <person name="Kulowski K."/>
            <person name="Waldman A.J."/>
            <person name="Zha L."/>
            <person name="Nakamura H."/>
            <person name="Bernan V.S."/>
            <person name="He H."/>
            <person name="Carter G.T."/>
            <person name="Koehn F.E."/>
            <person name="Balskus E.P."/>
        </authorList>
    </citation>
    <scope>NUCLEOTIDE SEQUENCE</scope>
    <source>
        <strain evidence="10">DPJ-0016</strain>
    </source>
</reference>
<comment type="cofactor">
    <cofactor evidence="2 8">
        <name>NAD(+)</name>
        <dbReference type="ChEBI" id="CHEBI:57540"/>
    </cofactor>
</comment>
<dbReference type="PANTHER" id="PTHR43000">
    <property type="entry name" value="DTDP-D-GLUCOSE 4,6-DEHYDRATASE-RELATED"/>
    <property type="match status" value="1"/>
</dbReference>
<evidence type="ECO:0000256" key="7">
    <source>
        <dbReference type="ARBA" id="ARBA00023239"/>
    </source>
</evidence>
<dbReference type="Gene3D" id="3.90.25.10">
    <property type="entry name" value="UDP-galactose 4-epimerase, domain 1"/>
    <property type="match status" value="1"/>
</dbReference>
<organism evidence="10">
    <name type="scientific">Salinispora pacifica</name>
    <dbReference type="NCBI Taxonomy" id="351187"/>
    <lineage>
        <taxon>Bacteria</taxon>
        <taxon>Bacillati</taxon>
        <taxon>Actinomycetota</taxon>
        <taxon>Actinomycetes</taxon>
        <taxon>Micromonosporales</taxon>
        <taxon>Micromonosporaceae</taxon>
        <taxon>Salinispora</taxon>
    </lineage>
</organism>
<dbReference type="SUPFAM" id="SSF51735">
    <property type="entry name" value="NAD(P)-binding Rossmann-fold domains"/>
    <property type="match status" value="1"/>
</dbReference>